<name>A0A927LZ04_9ACTN</name>
<keyword evidence="2" id="KW-1185">Reference proteome</keyword>
<dbReference type="RefSeq" id="WP_192765264.1">
    <property type="nucleotide sequence ID" value="NZ_JADBEB010000001.1"/>
</dbReference>
<dbReference type="Proteomes" id="UP000649753">
    <property type="component" value="Unassembled WGS sequence"/>
</dbReference>
<accession>A0A927LZ04</accession>
<reference evidence="1" key="1">
    <citation type="submission" date="2020-10" db="EMBL/GenBank/DDBJ databases">
        <title>Sequencing the genomes of 1000 actinobacteria strains.</title>
        <authorList>
            <person name="Klenk H.-P."/>
        </authorList>
    </citation>
    <scope>NUCLEOTIDE SEQUENCE</scope>
    <source>
        <strain evidence="1">DSM 46832</strain>
    </source>
</reference>
<evidence type="ECO:0000313" key="2">
    <source>
        <dbReference type="Proteomes" id="UP000649753"/>
    </source>
</evidence>
<sequence>MATTYHGGDQIERAQKTLERHAVSSADGLCLACRVTGPCAAHEQAAKVFRFALRLPRRVPGATRPELIGARRVGVPGLLSEAS</sequence>
<gene>
    <name evidence="1" type="ORF">H4W31_000627</name>
</gene>
<comment type="caution">
    <text evidence="1">The sequence shown here is derived from an EMBL/GenBank/DDBJ whole genome shotgun (WGS) entry which is preliminary data.</text>
</comment>
<protein>
    <submittedName>
        <fullName evidence="1">Uncharacterized protein</fullName>
    </submittedName>
</protein>
<evidence type="ECO:0000313" key="1">
    <source>
        <dbReference type="EMBL" id="MBE1484989.1"/>
    </source>
</evidence>
<dbReference type="EMBL" id="JADBEB010000001">
    <property type="protein sequence ID" value="MBE1484989.1"/>
    <property type="molecule type" value="Genomic_DNA"/>
</dbReference>
<dbReference type="AlphaFoldDB" id="A0A927LZ04"/>
<proteinExistence type="predicted"/>
<organism evidence="1 2">
    <name type="scientific">Plantactinospora soyae</name>
    <dbReference type="NCBI Taxonomy" id="1544732"/>
    <lineage>
        <taxon>Bacteria</taxon>
        <taxon>Bacillati</taxon>
        <taxon>Actinomycetota</taxon>
        <taxon>Actinomycetes</taxon>
        <taxon>Micromonosporales</taxon>
        <taxon>Micromonosporaceae</taxon>
        <taxon>Plantactinospora</taxon>
    </lineage>
</organism>